<dbReference type="PANTHER" id="PTHR47431:SF2">
    <property type="entry name" value="ZN(II)2CYS6 TRANSCRIPTION FACTOR (EUROFUNG)"/>
    <property type="match status" value="1"/>
</dbReference>
<reference evidence="3" key="1">
    <citation type="journal article" date="2020" name="Stud. Mycol.">
        <title>101 Dothideomycetes genomes: a test case for predicting lifestyles and emergence of pathogens.</title>
        <authorList>
            <person name="Haridas S."/>
            <person name="Albert R."/>
            <person name="Binder M."/>
            <person name="Bloem J."/>
            <person name="Labutti K."/>
            <person name="Salamov A."/>
            <person name="Andreopoulos B."/>
            <person name="Baker S."/>
            <person name="Barry K."/>
            <person name="Bills G."/>
            <person name="Bluhm B."/>
            <person name="Cannon C."/>
            <person name="Castanera R."/>
            <person name="Culley D."/>
            <person name="Daum C."/>
            <person name="Ezra D."/>
            <person name="Gonzalez J."/>
            <person name="Henrissat B."/>
            <person name="Kuo A."/>
            <person name="Liang C."/>
            <person name="Lipzen A."/>
            <person name="Lutzoni F."/>
            <person name="Magnuson J."/>
            <person name="Mondo S."/>
            <person name="Nolan M."/>
            <person name="Ohm R."/>
            <person name="Pangilinan J."/>
            <person name="Park H.-J."/>
            <person name="Ramirez L."/>
            <person name="Alfaro M."/>
            <person name="Sun H."/>
            <person name="Tritt A."/>
            <person name="Yoshinaga Y."/>
            <person name="Zwiers L.-H."/>
            <person name="Turgeon B."/>
            <person name="Goodwin S."/>
            <person name="Spatafora J."/>
            <person name="Crous P."/>
            <person name="Grigoriev I."/>
        </authorList>
    </citation>
    <scope>NUCLEOTIDE SEQUENCE</scope>
    <source>
        <strain evidence="3">CBS 130266</strain>
    </source>
</reference>
<dbReference type="GO" id="GO:0003677">
    <property type="term" value="F:DNA binding"/>
    <property type="evidence" value="ECO:0007669"/>
    <property type="project" value="InterPro"/>
</dbReference>
<dbReference type="CDD" id="cd12148">
    <property type="entry name" value="fungal_TF_MHR"/>
    <property type="match status" value="1"/>
</dbReference>
<dbReference type="InterPro" id="IPR007219">
    <property type="entry name" value="XnlR_reg_dom"/>
</dbReference>
<keyword evidence="1" id="KW-0539">Nucleus</keyword>
<dbReference type="Pfam" id="PF04082">
    <property type="entry name" value="Fungal_trans"/>
    <property type="match status" value="1"/>
</dbReference>
<sequence>MVQARLLFSIALHGRHEIQEAQKMLTQSTQLALHLGMHESSFFANESPLEEESWRRTWWEIYVVNGYMSAIWRKSGFNIGKTFSDLPLPCEEAAYLSGSSPTETISLGEFDARLYADEERRFSSFCYRIEAVRILARVLDLNGAQDVQWAHNEVQSVDNALAAWSHHLPPEKVEIINTLGQVDEIMFQAHMIIQYASIYLHFPRSNLQHTIAANADITCGRRDSHVSPTSTPHMHAIKATEASKQLTNLASLRLPVENHSPFFINGLALSGVVQLSACSLHTCDCFHQHRDRVLLILGVLKSMGRIWPFSQLVLQQVKKVAAKVFDIFVQAPMPLPQVSNSASTEQGEMSMGHSSSWLDTLDIQTLQGMMNFDTEMEYTGPI</sequence>
<dbReference type="Proteomes" id="UP000800235">
    <property type="component" value="Unassembled WGS sequence"/>
</dbReference>
<feature type="domain" description="Xylanolytic transcriptional activator regulatory" evidence="2">
    <location>
        <begin position="2"/>
        <end position="164"/>
    </location>
</feature>
<dbReference type="AlphaFoldDB" id="A0A9P4NRX2"/>
<dbReference type="PANTHER" id="PTHR47431">
    <property type="entry name" value="ZN(II)2CYS6 TRANSCRIPTION FACTOR (EUROFUNG)-RELATED"/>
    <property type="match status" value="1"/>
</dbReference>
<protein>
    <recommendedName>
        <fullName evidence="2">Xylanolytic transcriptional activator regulatory domain-containing protein</fullName>
    </recommendedName>
</protein>
<dbReference type="EMBL" id="MU007038">
    <property type="protein sequence ID" value="KAF2430560.1"/>
    <property type="molecule type" value="Genomic_DNA"/>
</dbReference>
<accession>A0A9P4NRX2</accession>
<organism evidence="3 4">
    <name type="scientific">Tothia fuscella</name>
    <dbReference type="NCBI Taxonomy" id="1048955"/>
    <lineage>
        <taxon>Eukaryota</taxon>
        <taxon>Fungi</taxon>
        <taxon>Dikarya</taxon>
        <taxon>Ascomycota</taxon>
        <taxon>Pezizomycotina</taxon>
        <taxon>Dothideomycetes</taxon>
        <taxon>Pleosporomycetidae</taxon>
        <taxon>Venturiales</taxon>
        <taxon>Cylindrosympodiaceae</taxon>
        <taxon>Tothia</taxon>
    </lineage>
</organism>
<name>A0A9P4NRX2_9PEZI</name>
<comment type="caution">
    <text evidence="3">The sequence shown here is derived from an EMBL/GenBank/DDBJ whole genome shotgun (WGS) entry which is preliminary data.</text>
</comment>
<keyword evidence="4" id="KW-1185">Reference proteome</keyword>
<gene>
    <name evidence="3" type="ORF">EJ08DRAFT_588879</name>
</gene>
<dbReference type="GO" id="GO:0006351">
    <property type="term" value="P:DNA-templated transcription"/>
    <property type="evidence" value="ECO:0007669"/>
    <property type="project" value="InterPro"/>
</dbReference>
<dbReference type="OrthoDB" id="10067394at2759"/>
<proteinExistence type="predicted"/>
<evidence type="ECO:0000256" key="1">
    <source>
        <dbReference type="ARBA" id="ARBA00023242"/>
    </source>
</evidence>
<evidence type="ECO:0000259" key="2">
    <source>
        <dbReference type="Pfam" id="PF04082"/>
    </source>
</evidence>
<evidence type="ECO:0000313" key="4">
    <source>
        <dbReference type="Proteomes" id="UP000800235"/>
    </source>
</evidence>
<evidence type="ECO:0000313" key="3">
    <source>
        <dbReference type="EMBL" id="KAF2430560.1"/>
    </source>
</evidence>
<dbReference type="GO" id="GO:0008270">
    <property type="term" value="F:zinc ion binding"/>
    <property type="evidence" value="ECO:0007669"/>
    <property type="project" value="InterPro"/>
</dbReference>